<dbReference type="EMBL" id="FNEK01000011">
    <property type="protein sequence ID" value="SDJ07490.1"/>
    <property type="molecule type" value="Genomic_DNA"/>
</dbReference>
<accession>A0A1G8QTJ4</accession>
<sequence>MTIRTIALALFEKSECAWLTPLACEMARIFDAHLNGIHPLRPIPVYFDSDGNITYMQALRDIRSDETREIEKTFEDAARRTDIRGEFRSQPDTIHAEEAFLLSAIRGADVIVTAPVAKSGDATTNSVKRTLIRSAGRPVLLLPEKAAMSAAPDRILVGWSDTREATRAAHDVLTLAAPGASIDLLSMDDEDGFLDSREDFAVALDRLGYRATLVDRRAPARERGETLLEVAQERDAQIVATGAFGHSQVYDFVIGAVTNYLLENVRLPVLLSK</sequence>
<dbReference type="SUPFAM" id="SSF52402">
    <property type="entry name" value="Adenine nucleotide alpha hydrolases-like"/>
    <property type="match status" value="2"/>
</dbReference>
<keyword evidence="3" id="KW-1185">Reference proteome</keyword>
<organism evidence="2 3">
    <name type="scientific">Aliiruegeria lutimaris</name>
    <dbReference type="NCBI Taxonomy" id="571298"/>
    <lineage>
        <taxon>Bacteria</taxon>
        <taxon>Pseudomonadati</taxon>
        <taxon>Pseudomonadota</taxon>
        <taxon>Alphaproteobacteria</taxon>
        <taxon>Rhodobacterales</taxon>
        <taxon>Roseobacteraceae</taxon>
        <taxon>Aliiruegeria</taxon>
    </lineage>
</organism>
<evidence type="ECO:0000313" key="2">
    <source>
        <dbReference type="EMBL" id="SDJ07490.1"/>
    </source>
</evidence>
<evidence type="ECO:0000259" key="1">
    <source>
        <dbReference type="Pfam" id="PF00582"/>
    </source>
</evidence>
<name>A0A1G8QTJ4_9RHOB</name>
<dbReference type="AlphaFoldDB" id="A0A1G8QTJ4"/>
<dbReference type="Pfam" id="PF00582">
    <property type="entry name" value="Usp"/>
    <property type="match status" value="1"/>
</dbReference>
<protein>
    <submittedName>
        <fullName evidence="2">Universal stress protein family protein</fullName>
    </submittedName>
</protein>
<dbReference type="Proteomes" id="UP000199382">
    <property type="component" value="Unassembled WGS sequence"/>
</dbReference>
<proteinExistence type="predicted"/>
<feature type="domain" description="UspA" evidence="1">
    <location>
        <begin position="154"/>
        <end position="271"/>
    </location>
</feature>
<evidence type="ECO:0000313" key="3">
    <source>
        <dbReference type="Proteomes" id="UP000199382"/>
    </source>
</evidence>
<gene>
    <name evidence="2" type="ORF">SAMN04488026_101182</name>
</gene>
<dbReference type="STRING" id="571298.SAMN04488026_101182"/>
<dbReference type="InterPro" id="IPR006016">
    <property type="entry name" value="UspA"/>
</dbReference>
<dbReference type="Gene3D" id="3.40.50.12370">
    <property type="match status" value="1"/>
</dbReference>
<reference evidence="2 3" key="1">
    <citation type="submission" date="2016-10" db="EMBL/GenBank/DDBJ databases">
        <authorList>
            <person name="de Groot N.N."/>
        </authorList>
    </citation>
    <scope>NUCLEOTIDE SEQUENCE [LARGE SCALE GENOMIC DNA]</scope>
    <source>
        <strain evidence="2 3">DSM 25294</strain>
    </source>
</reference>
<dbReference type="RefSeq" id="WP_170844476.1">
    <property type="nucleotide sequence ID" value="NZ_FNEK01000011.1"/>
</dbReference>
<dbReference type="CDD" id="cd00293">
    <property type="entry name" value="USP-like"/>
    <property type="match status" value="1"/>
</dbReference>